<dbReference type="GO" id="GO:0006310">
    <property type="term" value="P:DNA recombination"/>
    <property type="evidence" value="ECO:0007669"/>
    <property type="project" value="UniProtKB-KW"/>
</dbReference>
<dbReference type="Pfam" id="PF04059">
    <property type="entry name" value="RRM_2"/>
    <property type="match status" value="1"/>
</dbReference>
<evidence type="ECO:0000256" key="1">
    <source>
        <dbReference type="ARBA" id="ARBA00023172"/>
    </source>
</evidence>
<keyword evidence="1" id="KW-0233">DNA recombination</keyword>
<keyword evidence="5" id="KW-1185">Reference proteome</keyword>
<dbReference type="InterPro" id="IPR013762">
    <property type="entry name" value="Integrase-like_cat_sf"/>
</dbReference>
<evidence type="ECO:0000259" key="3">
    <source>
        <dbReference type="Pfam" id="PF04059"/>
    </source>
</evidence>
<proteinExistence type="predicted"/>
<organism evidence="4 5">
    <name type="scientific">Symbiodinium microadriaticum</name>
    <name type="common">Dinoflagellate</name>
    <name type="synonym">Zooxanthella microadriatica</name>
    <dbReference type="NCBI Taxonomy" id="2951"/>
    <lineage>
        <taxon>Eukaryota</taxon>
        <taxon>Sar</taxon>
        <taxon>Alveolata</taxon>
        <taxon>Dinophyceae</taxon>
        <taxon>Suessiales</taxon>
        <taxon>Symbiodiniaceae</taxon>
        <taxon>Symbiodinium</taxon>
    </lineage>
</organism>
<dbReference type="Gene3D" id="1.10.443.10">
    <property type="entry name" value="Intergrase catalytic core"/>
    <property type="match status" value="1"/>
</dbReference>
<dbReference type="EMBL" id="LSRX01000561">
    <property type="protein sequence ID" value="OLP94031.1"/>
    <property type="molecule type" value="Genomic_DNA"/>
</dbReference>
<dbReference type="InterPro" id="IPR007201">
    <property type="entry name" value="Mei2-like_Rrm_C"/>
</dbReference>
<feature type="domain" description="Mei2-like C-terminal RNA recognition motif" evidence="3">
    <location>
        <begin position="587"/>
        <end position="657"/>
    </location>
</feature>
<dbReference type="AlphaFoldDB" id="A0A1Q9DFS2"/>
<dbReference type="Proteomes" id="UP000186817">
    <property type="component" value="Unassembled WGS sequence"/>
</dbReference>
<accession>A0A1Q9DFS2</accession>
<dbReference type="InterPro" id="IPR011010">
    <property type="entry name" value="DNA_brk_join_enz"/>
</dbReference>
<evidence type="ECO:0000313" key="5">
    <source>
        <dbReference type="Proteomes" id="UP000186817"/>
    </source>
</evidence>
<name>A0A1Q9DFS2_SYMMI</name>
<dbReference type="SUPFAM" id="SSF54928">
    <property type="entry name" value="RNA-binding domain, RBD"/>
    <property type="match status" value="1"/>
</dbReference>
<gene>
    <name evidence="4" type="primary">ML2</name>
    <name evidence="4" type="ORF">AK812_SmicGene24001</name>
</gene>
<dbReference type="SUPFAM" id="SSF56349">
    <property type="entry name" value="DNA breaking-rejoining enzymes"/>
    <property type="match status" value="1"/>
</dbReference>
<dbReference type="InterPro" id="IPR035979">
    <property type="entry name" value="RBD_domain_sf"/>
</dbReference>
<comment type="caution">
    <text evidence="4">The sequence shown here is derived from an EMBL/GenBank/DDBJ whole genome shotgun (WGS) entry which is preliminary data.</text>
</comment>
<evidence type="ECO:0000256" key="2">
    <source>
        <dbReference type="SAM" id="MobiDB-lite"/>
    </source>
</evidence>
<dbReference type="GO" id="GO:0015074">
    <property type="term" value="P:DNA integration"/>
    <property type="evidence" value="ECO:0007669"/>
    <property type="project" value="InterPro"/>
</dbReference>
<reference evidence="4 5" key="1">
    <citation type="submission" date="2016-02" db="EMBL/GenBank/DDBJ databases">
        <title>Genome analysis of coral dinoflagellate symbionts highlights evolutionary adaptations to a symbiotic lifestyle.</title>
        <authorList>
            <person name="Aranda M."/>
            <person name="Li Y."/>
            <person name="Liew Y.J."/>
            <person name="Baumgarten S."/>
            <person name="Simakov O."/>
            <person name="Wilson M."/>
            <person name="Piel J."/>
            <person name="Ashoor H."/>
            <person name="Bougouffa S."/>
            <person name="Bajic V.B."/>
            <person name="Ryu T."/>
            <person name="Ravasi T."/>
            <person name="Bayer T."/>
            <person name="Micklem G."/>
            <person name="Kim H."/>
            <person name="Bhak J."/>
            <person name="Lajeunesse T.C."/>
            <person name="Voolstra C.R."/>
        </authorList>
    </citation>
    <scope>NUCLEOTIDE SEQUENCE [LARGE SCALE GENOMIC DNA]</scope>
    <source>
        <strain evidence="4 5">CCMP2467</strain>
    </source>
</reference>
<feature type="region of interest" description="Disordered" evidence="2">
    <location>
        <begin position="81"/>
        <end position="100"/>
    </location>
</feature>
<evidence type="ECO:0000313" key="4">
    <source>
        <dbReference type="EMBL" id="OLP94031.1"/>
    </source>
</evidence>
<dbReference type="GO" id="GO:0003677">
    <property type="term" value="F:DNA binding"/>
    <property type="evidence" value="ECO:0007669"/>
    <property type="project" value="InterPro"/>
</dbReference>
<sequence>MSQPPFSEWRSREPYMSQLRIDHAHSRLEHPAWAAAVIAQLKDEEVLVKRRHRPDAGTGVRANAYNLEPHRVVASDVEIIDRRPRNAAEPGPPADAPKKGRCMDDLRNFYRDFSVPLERALSMAVGPLWLAMKVSLELLMRYDLMNICSSGECSPAHRKGITVEYVLTTGPPDSPKEESEESVGVQGQPPGMNQLAYVTLAFEFRLDQCRYGTPYQKPTALLASKQVFKRVAKNVDAFIVPHGRCEPTIRLVPGECVCRDARRFTAMGGYSSVRAWASTLGEAAGQSGLRSRPGDTCHGAGKEPSAGEVCAMVAGRRGVGDALRNAGQEDPTQFSLHLEEYGRVLYEQGETRRNFAQTVNVMNQRHPFLKHFMAMVTTALAWQWMRFALMILLGYFGMLRPCEMFGLRVEDCILAAGSGCEQVVFLRLELVKTRTRGARRQSARLEEPCAVQFLQKCLKVMAPGEKLWPYSANLFRVRLRQVLQASTGRSDLCVPSSLRAGGATYYFRLWNEDLLRLQWRGRWLHMKASAHYVQELGCVNILQSIRPANRRKMQQLSDLFESACQEATPEADLVTETARLVARARGLRGKYDFFYLPIDFQTGNNLGYAFVNFVSPVFAEQFRTVYQGLALAGERSKKICAVAPATTQGRLANVEYYRNSPVMSMEEKYHPLVFENGVRQKFPAPTKAVKPIRFRESRGIQGE</sequence>
<protein>
    <submittedName>
        <fullName evidence="4">Protein MEI2-like 2</fullName>
    </submittedName>
</protein>
<dbReference type="OrthoDB" id="417481at2759"/>